<dbReference type="InterPro" id="IPR030999">
    <property type="entry name" value="Thiosulf_SoxX"/>
</dbReference>
<dbReference type="NCBIfam" id="TIGR04485">
    <property type="entry name" value="thiosulf_SoxX"/>
    <property type="match status" value="1"/>
</dbReference>
<keyword evidence="5" id="KW-0732">Signal</keyword>
<evidence type="ECO:0000256" key="2">
    <source>
        <dbReference type="ARBA" id="ARBA00022723"/>
    </source>
</evidence>
<evidence type="ECO:0000256" key="5">
    <source>
        <dbReference type="SAM" id="SignalP"/>
    </source>
</evidence>
<evidence type="ECO:0000256" key="3">
    <source>
        <dbReference type="ARBA" id="ARBA00023004"/>
    </source>
</evidence>
<proteinExistence type="predicted"/>
<dbReference type="PROSITE" id="PS51007">
    <property type="entry name" value="CYTC"/>
    <property type="match status" value="1"/>
</dbReference>
<dbReference type="InterPro" id="IPR036909">
    <property type="entry name" value="Cyt_c-like_dom_sf"/>
</dbReference>
<evidence type="ECO:0000313" key="7">
    <source>
        <dbReference type="EMBL" id="VFJ56043.1"/>
    </source>
</evidence>
<dbReference type="Pfam" id="PF00034">
    <property type="entry name" value="Cytochrom_C"/>
    <property type="match status" value="1"/>
</dbReference>
<dbReference type="AlphaFoldDB" id="A0A450SQ61"/>
<keyword evidence="1 4" id="KW-0349">Heme</keyword>
<feature type="chain" id="PRO_5033432532" evidence="5">
    <location>
        <begin position="40"/>
        <end position="165"/>
    </location>
</feature>
<evidence type="ECO:0000313" key="9">
    <source>
        <dbReference type="EMBL" id="VFK11126.1"/>
    </source>
</evidence>
<dbReference type="GO" id="GO:0009055">
    <property type="term" value="F:electron transfer activity"/>
    <property type="evidence" value="ECO:0007669"/>
    <property type="project" value="InterPro"/>
</dbReference>
<dbReference type="InterPro" id="IPR009056">
    <property type="entry name" value="Cyt_c-like_dom"/>
</dbReference>
<keyword evidence="2 4" id="KW-0479">Metal-binding</keyword>
<protein>
    <submittedName>
        <fullName evidence="7">Sulfur-oxidizing protein SoxX</fullName>
    </submittedName>
</protein>
<organism evidence="7">
    <name type="scientific">Candidatus Kentrum sp. FM</name>
    <dbReference type="NCBI Taxonomy" id="2126340"/>
    <lineage>
        <taxon>Bacteria</taxon>
        <taxon>Pseudomonadati</taxon>
        <taxon>Pseudomonadota</taxon>
        <taxon>Gammaproteobacteria</taxon>
        <taxon>Candidatus Kentrum</taxon>
    </lineage>
</organism>
<dbReference type="Gene3D" id="1.10.760.10">
    <property type="entry name" value="Cytochrome c-like domain"/>
    <property type="match status" value="1"/>
</dbReference>
<accession>A0A450SQ61</accession>
<dbReference type="EMBL" id="CAADFA010000169">
    <property type="protein sequence ID" value="VFJ56066.1"/>
    <property type="molecule type" value="Genomic_DNA"/>
</dbReference>
<evidence type="ECO:0000256" key="1">
    <source>
        <dbReference type="ARBA" id="ARBA00022617"/>
    </source>
</evidence>
<dbReference type="SUPFAM" id="SSF46626">
    <property type="entry name" value="Cytochrome c"/>
    <property type="match status" value="1"/>
</dbReference>
<gene>
    <name evidence="7" type="ORF">BECKFM1743A_GA0114220_101603</name>
    <name evidence="9" type="ORF">BECKFM1743B_GA0114221_101683</name>
    <name evidence="8" type="ORF">BECKFM1743C_GA0114222_101693</name>
</gene>
<dbReference type="EMBL" id="CAADFL010000168">
    <property type="protein sequence ID" value="VFK11126.1"/>
    <property type="molecule type" value="Genomic_DNA"/>
</dbReference>
<evidence type="ECO:0000259" key="6">
    <source>
        <dbReference type="PROSITE" id="PS51007"/>
    </source>
</evidence>
<keyword evidence="3 4" id="KW-0408">Iron</keyword>
<sequence length="165" mass="18323">MDCNINRNINGKLFSCLSSPRLFVYTLLLIALASPQVSATEMVTYEIVDFTIPSALTDKPGDPVNGREIAIQRKKGNCLACHRMPIPEEDDHGVTGPDLAHIASRVSIPALRLRIVDPKRINPETMMPAFYRIDGLHRVAKKFQGKPILTAQEVEDLLAYLATLK</sequence>
<dbReference type="GO" id="GO:0046872">
    <property type="term" value="F:metal ion binding"/>
    <property type="evidence" value="ECO:0007669"/>
    <property type="project" value="UniProtKB-KW"/>
</dbReference>
<dbReference type="GO" id="GO:0020037">
    <property type="term" value="F:heme binding"/>
    <property type="evidence" value="ECO:0007669"/>
    <property type="project" value="InterPro"/>
</dbReference>
<reference evidence="7" key="1">
    <citation type="submission" date="2019-02" db="EMBL/GenBank/DDBJ databases">
        <authorList>
            <person name="Gruber-Vodicka R. H."/>
            <person name="Seah K. B. B."/>
        </authorList>
    </citation>
    <scope>NUCLEOTIDE SEQUENCE</scope>
    <source>
        <strain evidence="7">BECK_BZ163</strain>
        <strain evidence="9">BECK_BZ164</strain>
        <strain evidence="8">BECK_BZ165</strain>
    </source>
</reference>
<feature type="domain" description="Cytochrome c" evidence="6">
    <location>
        <begin position="61"/>
        <end position="165"/>
    </location>
</feature>
<evidence type="ECO:0000256" key="4">
    <source>
        <dbReference type="PROSITE-ProRule" id="PRU00433"/>
    </source>
</evidence>
<dbReference type="EMBL" id="CAADEZ010000160">
    <property type="protein sequence ID" value="VFJ56043.1"/>
    <property type="molecule type" value="Genomic_DNA"/>
</dbReference>
<feature type="signal peptide" evidence="5">
    <location>
        <begin position="1"/>
        <end position="39"/>
    </location>
</feature>
<name>A0A450SQ61_9GAMM</name>
<evidence type="ECO:0000313" key="8">
    <source>
        <dbReference type="EMBL" id="VFJ56066.1"/>
    </source>
</evidence>